<evidence type="ECO:0000256" key="13">
    <source>
        <dbReference type="ARBA" id="ARBA00023295"/>
    </source>
</evidence>
<evidence type="ECO:0000256" key="4">
    <source>
        <dbReference type="ARBA" id="ARBA00022023"/>
    </source>
</evidence>
<dbReference type="Gene3D" id="3.90.79.10">
    <property type="entry name" value="Nucleoside Triphosphate Pyrophosphohydrolase"/>
    <property type="match status" value="1"/>
</dbReference>
<evidence type="ECO:0000259" key="16">
    <source>
        <dbReference type="SMART" id="SM00478"/>
    </source>
</evidence>
<keyword evidence="17" id="KW-0456">Lyase</keyword>
<keyword evidence="13 15" id="KW-0326">Glycosidase</keyword>
<keyword evidence="12" id="KW-0234">DNA repair</keyword>
<keyword evidence="7 15" id="KW-0227">DNA damage</keyword>
<sequence>MSEKLNEQLEKVNKHKFQQDLIGWFENEMRDLPWRKDQDPYRIWVSEIMLQQTRVDTVIPFYNRFMGQFPTVEALANAPEEQVLKAWEGLGYYSRARNLHTAVKEVHECYGGKVPKTPEEIASLRGVGPYTAGAILSIAYDIPEPAVDGNVMRVFSRILSIWDDVAKPSSRKVFEEAVRRLIDENNPSYFNQALMELGALICTPTSPSCLLCPVNEHCLAFAEGVQSELPVKTRKKSTKVIDLLTVMVQNQEGQWLVTQRPSEGLLANLWQFPSVERQGHESVSRELEEFLLTDIGVTAEVYDEPWMKQDHVFSHLTWKMSVYYTDKLSVFDDAPILPERVAWKTADEIEGLALPISYRKIWRQHLIDNEKNDEIGEK</sequence>
<keyword evidence="9 15" id="KW-0408">Iron</keyword>
<dbReference type="EC" id="3.2.2.31" evidence="3 15"/>
<dbReference type="GO" id="GO:0046872">
    <property type="term" value="F:metal ion binding"/>
    <property type="evidence" value="ECO:0007669"/>
    <property type="project" value="UniProtKB-UniRule"/>
</dbReference>
<evidence type="ECO:0000256" key="6">
    <source>
        <dbReference type="ARBA" id="ARBA00022723"/>
    </source>
</evidence>
<dbReference type="FunFam" id="1.10.340.30:FF:000010">
    <property type="entry name" value="Adenine DNA glycosylase"/>
    <property type="match status" value="1"/>
</dbReference>
<keyword evidence="6" id="KW-0479">Metal-binding</keyword>
<evidence type="ECO:0000256" key="8">
    <source>
        <dbReference type="ARBA" id="ARBA00022801"/>
    </source>
</evidence>
<keyword evidence="11" id="KW-0238">DNA-binding</keyword>
<dbReference type="InterPro" id="IPR003265">
    <property type="entry name" value="HhH-GPD_domain"/>
</dbReference>
<comment type="function">
    <text evidence="15">Adenine glycosylase active on G-A mispairs.</text>
</comment>
<dbReference type="InterPro" id="IPR044298">
    <property type="entry name" value="MIG/MutY"/>
</dbReference>
<dbReference type="InterPro" id="IPR000445">
    <property type="entry name" value="HhH_motif"/>
</dbReference>
<comment type="caution">
    <text evidence="17">The sequence shown here is derived from an EMBL/GenBank/DDBJ whole genome shotgun (WGS) entry which is preliminary data.</text>
</comment>
<dbReference type="GO" id="GO:0034039">
    <property type="term" value="F:8-oxo-7,8-dihydroguanine DNA N-glycosylase activity"/>
    <property type="evidence" value="ECO:0007669"/>
    <property type="project" value="TreeGrafter"/>
</dbReference>
<evidence type="ECO:0000256" key="14">
    <source>
        <dbReference type="ARBA" id="ARBA00058550"/>
    </source>
</evidence>
<evidence type="ECO:0000313" key="18">
    <source>
        <dbReference type="Proteomes" id="UP000031938"/>
    </source>
</evidence>
<dbReference type="Pfam" id="PF00633">
    <property type="entry name" value="HHH"/>
    <property type="match status" value="1"/>
</dbReference>
<feature type="domain" description="HhH-GPD" evidence="16">
    <location>
        <begin position="49"/>
        <end position="200"/>
    </location>
</feature>
<dbReference type="SUPFAM" id="SSF55811">
    <property type="entry name" value="Nudix"/>
    <property type="match status" value="1"/>
</dbReference>
<comment type="cofactor">
    <cofactor evidence="15">
        <name>[4Fe-4S] cluster</name>
        <dbReference type="ChEBI" id="CHEBI:49883"/>
    </cofactor>
    <text evidence="15">Binds 1 [4Fe-4S] cluster.</text>
</comment>
<dbReference type="InterPro" id="IPR005760">
    <property type="entry name" value="A/G_AdeGlyc_MutY"/>
</dbReference>
<dbReference type="InterPro" id="IPR029119">
    <property type="entry name" value="MutY_C"/>
</dbReference>
<dbReference type="InterPro" id="IPR011257">
    <property type="entry name" value="DNA_glycosylase"/>
</dbReference>
<keyword evidence="8" id="KW-0378">Hydrolase</keyword>
<dbReference type="PATRIC" id="fig|889306.3.peg.1837"/>
<dbReference type="RefSeq" id="WP_041088052.1">
    <property type="nucleotide sequence ID" value="NZ_JXRP01000014.1"/>
</dbReference>
<dbReference type="STRING" id="889306.KP78_18230"/>
<dbReference type="Pfam" id="PF00730">
    <property type="entry name" value="HhH-GPD"/>
    <property type="match status" value="1"/>
</dbReference>
<dbReference type="Gene3D" id="1.10.1670.10">
    <property type="entry name" value="Helix-hairpin-Helix base-excision DNA repair enzymes (C-terminal)"/>
    <property type="match status" value="1"/>
</dbReference>
<reference evidence="17 18" key="1">
    <citation type="submission" date="2015-01" db="EMBL/GenBank/DDBJ databases">
        <title>Genome sequencing of Jeotgalibacillus soli.</title>
        <authorList>
            <person name="Goh K.M."/>
            <person name="Chan K.-G."/>
            <person name="Yaakop A.S."/>
            <person name="Ee R."/>
            <person name="Gan H.M."/>
            <person name="Chan C.S."/>
        </authorList>
    </citation>
    <scope>NUCLEOTIDE SEQUENCE [LARGE SCALE GENOMIC DNA]</scope>
    <source>
        <strain evidence="17 18">P9</strain>
    </source>
</reference>
<dbReference type="NCBIfam" id="TIGR01084">
    <property type="entry name" value="mutY"/>
    <property type="match status" value="1"/>
</dbReference>
<dbReference type="AlphaFoldDB" id="A0A0C2RAB0"/>
<evidence type="ECO:0000256" key="15">
    <source>
        <dbReference type="RuleBase" id="RU365096"/>
    </source>
</evidence>
<dbReference type="SUPFAM" id="SSF48150">
    <property type="entry name" value="DNA-glycosylase"/>
    <property type="match status" value="1"/>
</dbReference>
<evidence type="ECO:0000256" key="7">
    <source>
        <dbReference type="ARBA" id="ARBA00022763"/>
    </source>
</evidence>
<dbReference type="SMART" id="SM00525">
    <property type="entry name" value="FES"/>
    <property type="match status" value="1"/>
</dbReference>
<dbReference type="PANTHER" id="PTHR42944:SF1">
    <property type="entry name" value="ADENINE DNA GLYCOSYLASE"/>
    <property type="match status" value="1"/>
</dbReference>
<evidence type="ECO:0000256" key="10">
    <source>
        <dbReference type="ARBA" id="ARBA00023014"/>
    </source>
</evidence>
<organism evidence="17 18">
    <name type="scientific">Jeotgalibacillus soli</name>
    <dbReference type="NCBI Taxonomy" id="889306"/>
    <lineage>
        <taxon>Bacteria</taxon>
        <taxon>Bacillati</taxon>
        <taxon>Bacillota</taxon>
        <taxon>Bacilli</taxon>
        <taxon>Bacillales</taxon>
        <taxon>Caryophanaceae</taxon>
        <taxon>Jeotgalibacillus</taxon>
    </lineage>
</organism>
<gene>
    <name evidence="17" type="ORF">KP78_18230</name>
</gene>
<keyword evidence="5" id="KW-0004">4Fe-4S</keyword>
<dbReference type="CDD" id="cd03431">
    <property type="entry name" value="NUDIX_DNA_Glycosylase_C-MutY"/>
    <property type="match status" value="1"/>
</dbReference>
<dbReference type="PANTHER" id="PTHR42944">
    <property type="entry name" value="ADENINE DNA GLYCOSYLASE"/>
    <property type="match status" value="1"/>
</dbReference>
<dbReference type="EMBL" id="JXRP01000014">
    <property type="protein sequence ID" value="KIL47250.1"/>
    <property type="molecule type" value="Genomic_DNA"/>
</dbReference>
<comment type="similarity">
    <text evidence="2 15">Belongs to the Nth/MutY family.</text>
</comment>
<dbReference type="OrthoDB" id="9802365at2"/>
<protein>
    <recommendedName>
        <fullName evidence="4 15">Adenine DNA glycosylase</fullName>
        <ecNumber evidence="3 15">3.2.2.31</ecNumber>
    </recommendedName>
</protein>
<dbReference type="Pfam" id="PF14815">
    <property type="entry name" value="NUDIX_4"/>
    <property type="match status" value="1"/>
</dbReference>
<comment type="function">
    <text evidence="14">Base excision repair (BER) glycosylase that initiates repair of A:oxoG to C:G by removing the inappropriately paired adenine base from the DNA backbone, generating an abasic site product. 8-oxoguanine (oxoG) is a genotoxic DNA lesion resulting from oxidation of guanine; this residue is misread by replicative DNA polymerases, that insert adenine instead of cytosine opposite the oxidized damaged base. Shows a powerful dicrimination of A versus C, since it does not cleave cytosine in oxoG:C pairs. May also be able to remove adenine from A:G mispairs, although this activity may not be physiologically relevant.</text>
</comment>
<dbReference type="Proteomes" id="UP000031938">
    <property type="component" value="Unassembled WGS sequence"/>
</dbReference>
<dbReference type="GO" id="GO:0032357">
    <property type="term" value="F:oxidized purine DNA binding"/>
    <property type="evidence" value="ECO:0007669"/>
    <property type="project" value="TreeGrafter"/>
</dbReference>
<dbReference type="GO" id="GO:0000701">
    <property type="term" value="F:purine-specific mismatch base pair DNA N-glycosylase activity"/>
    <property type="evidence" value="ECO:0007669"/>
    <property type="project" value="UniProtKB-EC"/>
</dbReference>
<dbReference type="InterPro" id="IPR023170">
    <property type="entry name" value="HhH_base_excis_C"/>
</dbReference>
<comment type="catalytic activity">
    <reaction evidence="1 15">
        <text>Hydrolyzes free adenine bases from 7,8-dihydro-8-oxoguanine:adenine mismatched double-stranded DNA, leaving an apurinic site.</text>
        <dbReference type="EC" id="3.2.2.31"/>
    </reaction>
</comment>
<evidence type="ECO:0000256" key="5">
    <source>
        <dbReference type="ARBA" id="ARBA00022485"/>
    </source>
</evidence>
<dbReference type="Gene3D" id="1.10.340.30">
    <property type="entry name" value="Hypothetical protein, domain 2"/>
    <property type="match status" value="1"/>
</dbReference>
<evidence type="ECO:0000256" key="9">
    <source>
        <dbReference type="ARBA" id="ARBA00023004"/>
    </source>
</evidence>
<name>A0A0C2RAB0_9BACL</name>
<evidence type="ECO:0000256" key="3">
    <source>
        <dbReference type="ARBA" id="ARBA00012045"/>
    </source>
</evidence>
<evidence type="ECO:0000256" key="11">
    <source>
        <dbReference type="ARBA" id="ARBA00023125"/>
    </source>
</evidence>
<dbReference type="FunFam" id="1.10.1670.10:FF:000002">
    <property type="entry name" value="Adenine DNA glycosylase"/>
    <property type="match status" value="1"/>
</dbReference>
<dbReference type="GO" id="GO:0016829">
    <property type="term" value="F:lyase activity"/>
    <property type="evidence" value="ECO:0007669"/>
    <property type="project" value="UniProtKB-KW"/>
</dbReference>
<dbReference type="GO" id="GO:0051539">
    <property type="term" value="F:4 iron, 4 sulfur cluster binding"/>
    <property type="evidence" value="ECO:0007669"/>
    <property type="project" value="UniProtKB-UniRule"/>
</dbReference>
<dbReference type="CDD" id="cd00056">
    <property type="entry name" value="ENDO3c"/>
    <property type="match status" value="1"/>
</dbReference>
<dbReference type="GO" id="GO:0035485">
    <property type="term" value="F:adenine/guanine mispair binding"/>
    <property type="evidence" value="ECO:0007669"/>
    <property type="project" value="TreeGrafter"/>
</dbReference>
<dbReference type="GO" id="GO:0006298">
    <property type="term" value="P:mismatch repair"/>
    <property type="evidence" value="ECO:0007669"/>
    <property type="project" value="TreeGrafter"/>
</dbReference>
<evidence type="ECO:0000256" key="2">
    <source>
        <dbReference type="ARBA" id="ARBA00008343"/>
    </source>
</evidence>
<dbReference type="SMART" id="SM00478">
    <property type="entry name" value="ENDO3c"/>
    <property type="match status" value="1"/>
</dbReference>
<evidence type="ECO:0000256" key="1">
    <source>
        <dbReference type="ARBA" id="ARBA00000843"/>
    </source>
</evidence>
<accession>A0A0C2RAB0</accession>
<evidence type="ECO:0000313" key="17">
    <source>
        <dbReference type="EMBL" id="KIL47250.1"/>
    </source>
</evidence>
<dbReference type="GO" id="GO:0006284">
    <property type="term" value="P:base-excision repair"/>
    <property type="evidence" value="ECO:0007669"/>
    <property type="project" value="UniProtKB-UniRule"/>
</dbReference>
<evidence type="ECO:0000256" key="12">
    <source>
        <dbReference type="ARBA" id="ARBA00023204"/>
    </source>
</evidence>
<dbReference type="InterPro" id="IPR003651">
    <property type="entry name" value="Endonuclease3_FeS-loop_motif"/>
</dbReference>
<keyword evidence="10" id="KW-0411">Iron-sulfur</keyword>
<proteinExistence type="inferred from homology"/>
<keyword evidence="18" id="KW-1185">Reference proteome</keyword>
<dbReference type="InterPro" id="IPR015797">
    <property type="entry name" value="NUDIX_hydrolase-like_dom_sf"/>
</dbReference>